<feature type="coiled-coil region" evidence="11">
    <location>
        <begin position="593"/>
        <end position="625"/>
    </location>
</feature>
<comment type="similarity">
    <text evidence="10">Belongs to the TRAFAC class myosin-kinesin ATPase superfamily. Kinesin family.</text>
</comment>
<evidence type="ECO:0000313" key="16">
    <source>
        <dbReference type="Proteomes" id="UP000092444"/>
    </source>
</evidence>
<evidence type="ECO:0000256" key="3">
    <source>
        <dbReference type="ARBA" id="ARBA00022553"/>
    </source>
</evidence>
<evidence type="ECO:0000256" key="7">
    <source>
        <dbReference type="ARBA" id="ARBA00023054"/>
    </source>
</evidence>
<dbReference type="GO" id="GO:0005874">
    <property type="term" value="C:microtubule"/>
    <property type="evidence" value="ECO:0007669"/>
    <property type="project" value="UniProtKB-KW"/>
</dbReference>
<dbReference type="Gene3D" id="6.10.250.2520">
    <property type="match status" value="1"/>
</dbReference>
<dbReference type="FunFam" id="2.60.200.20:FF:000002">
    <property type="entry name" value="Kinesin family member 13A"/>
    <property type="match status" value="1"/>
</dbReference>
<dbReference type="InterPro" id="IPR019821">
    <property type="entry name" value="Kinesin_motor_CS"/>
</dbReference>
<dbReference type="SMART" id="SM00240">
    <property type="entry name" value="FHA"/>
    <property type="match status" value="1"/>
</dbReference>
<keyword evidence="4" id="KW-0493">Microtubule</keyword>
<feature type="region of interest" description="Disordered" evidence="12">
    <location>
        <begin position="835"/>
        <end position="856"/>
    </location>
</feature>
<feature type="region of interest" description="Disordered" evidence="12">
    <location>
        <begin position="1676"/>
        <end position="1747"/>
    </location>
</feature>
<keyword evidence="3" id="KW-0597">Phosphoprotein</keyword>
<comment type="subcellular location">
    <subcellularLocation>
        <location evidence="1">Cytoplasm</location>
        <location evidence="1">Cytoskeleton</location>
    </subcellularLocation>
</comment>
<evidence type="ECO:0000259" key="13">
    <source>
        <dbReference type="PROSITE" id="PS50067"/>
    </source>
</evidence>
<dbReference type="InterPro" id="IPR000253">
    <property type="entry name" value="FHA_dom"/>
</dbReference>
<dbReference type="GO" id="GO:0005524">
    <property type="term" value="F:ATP binding"/>
    <property type="evidence" value="ECO:0007669"/>
    <property type="project" value="UniProtKB-UniRule"/>
</dbReference>
<evidence type="ECO:0000256" key="12">
    <source>
        <dbReference type="SAM" id="MobiDB-lite"/>
    </source>
</evidence>
<dbReference type="STRING" id="37546.A0A1B0FKC9"/>
<dbReference type="SMART" id="SM00129">
    <property type="entry name" value="KISc"/>
    <property type="match status" value="1"/>
</dbReference>
<dbReference type="Pfam" id="PF01302">
    <property type="entry name" value="CAP_GLY"/>
    <property type="match status" value="1"/>
</dbReference>
<dbReference type="GO" id="GO:0007018">
    <property type="term" value="P:microtubule-based movement"/>
    <property type="evidence" value="ECO:0007669"/>
    <property type="project" value="InterPro"/>
</dbReference>
<proteinExistence type="inferred from homology"/>
<feature type="domain" description="CAP-Gly" evidence="14">
    <location>
        <begin position="1803"/>
        <end position="1845"/>
    </location>
</feature>
<keyword evidence="2" id="KW-0963">Cytoplasm</keyword>
<evidence type="ECO:0000256" key="4">
    <source>
        <dbReference type="ARBA" id="ARBA00022701"/>
    </source>
</evidence>
<dbReference type="Pfam" id="PF00225">
    <property type="entry name" value="Kinesin"/>
    <property type="match status" value="1"/>
</dbReference>
<dbReference type="SMART" id="SM01052">
    <property type="entry name" value="CAP_GLY"/>
    <property type="match status" value="1"/>
</dbReference>
<dbReference type="Pfam" id="PF00498">
    <property type="entry name" value="FHA"/>
    <property type="match status" value="1"/>
</dbReference>
<dbReference type="InterPro" id="IPR022164">
    <property type="entry name" value="Kinesin-like"/>
</dbReference>
<keyword evidence="7 11" id="KW-0175">Coiled coil</keyword>
<keyword evidence="8 10" id="KW-0505">Motor protein</keyword>
<dbReference type="InterPro" id="IPR032405">
    <property type="entry name" value="Kinesin_assoc"/>
</dbReference>
<dbReference type="GO" id="GO:0005737">
    <property type="term" value="C:cytoplasm"/>
    <property type="evidence" value="ECO:0007669"/>
    <property type="project" value="UniProtKB-ARBA"/>
</dbReference>
<evidence type="ECO:0000256" key="9">
    <source>
        <dbReference type="ARBA" id="ARBA00023212"/>
    </source>
</evidence>
<dbReference type="PhylomeDB" id="A0A1B0FKC9"/>
<name>A0A1B0FKC9_GLOMM</name>
<dbReference type="SUPFAM" id="SSF49879">
    <property type="entry name" value="SMAD/FHA domain"/>
    <property type="match status" value="1"/>
</dbReference>
<dbReference type="Pfam" id="PF12423">
    <property type="entry name" value="KIF1B"/>
    <property type="match status" value="1"/>
</dbReference>
<dbReference type="InterPro" id="IPR027417">
    <property type="entry name" value="P-loop_NTPase"/>
</dbReference>
<feature type="compositionally biased region" description="Basic and acidic residues" evidence="12">
    <location>
        <begin position="1689"/>
        <end position="1703"/>
    </location>
</feature>
<dbReference type="Pfam" id="PF12473">
    <property type="entry name" value="DUF3694"/>
    <property type="match status" value="2"/>
</dbReference>
<dbReference type="Gene3D" id="2.30.30.190">
    <property type="entry name" value="CAP Gly-rich-like domain"/>
    <property type="match status" value="1"/>
</dbReference>
<accession>A0A1B0FKC9</accession>
<dbReference type="InterPro" id="IPR001752">
    <property type="entry name" value="Kinesin_motor_dom"/>
</dbReference>
<sequence length="1955" mass="219413">MSTDKIKVAVRVRPFNRREIELDTKCIVEMEKQQTILHNPPALDKLESRKPPKTFAFDHCFYSINCDEENFASQETVFDCVGRDILDNAFQGYNACIFAYGQTGSGKSYTMMGTQEYKGIIPRLCDNLFLAIANKSSQDLMYKVEVSYMEIYNEKVHDLLDPKPNKQSLKVREHNVLGPYVDGLSQLAVTSYQDIDNLMTEGNKSRTVAATNMNAESSRSHAVFSVVLTQILTDQSTGVSGEKVSRMSLVDLAGSERAVKTGAVGERLKEGSNINKSLTTLGLVISKLADQSNSKKHCNDKFVPYRDSVLTWLLKDNLGGNSRTVMVATISPSADNYEETLSTLRYADRAKRIVNHAVVNEDPNARIIRELRLEVETLRNMLKHATGSPVGDIQRVDIHDKLAESENLMKQISQTWEEKLVKTERIQNERQQALEKMGISVQASGIMVEKNKYYLVNLNADPSLNELLVYYLKERTLIGGHTLSGPQPDIQLSGLGIQPEHCVIAIEEGGLLMEPFTGARCFVNGSAVIEKTPLHNGDRILWGNHHFFRVNCPKSNANMNSEPQTPAQLIDYNFARDEIMQNELSNDPIQTAIARLERQHEEDKQVALEKQRQEYERQFQQLRNILSPSTPYAPYTPYDPLRLGKITPNTPTSQMRVEKWAQERDEMFKRSLGQLKNDIMRANALVQEANFLAEEMEKKTKFSVTLQIPPANLSPNRRRGAFVSEPAILVKRTNSGSQIWSMEKLENKLIDMREMYQEHKEHILNGLVRKRKAKFSDPFYETQENHNLIGVANIFLEVLFHDVKLDYHTPIISQQGEVAGRLQVEIQRIAGQMPQDRMCESISESSSDSRDDYDDTTDPIANQITCRVSIKCASGLPLSLSNFVFCQYTFWGHQETVVPVINAETTTRDQNMVFKFSHSKDFTVTMNEEFLEHCIEGALSIEVWGHRSAGFSKSKGWEVEQQQAKARSLMDRWAELSRKIELWVEIHELNDNGEYSPVEVTNRSEVLTGGIYQLRQGQQRRVHVRVKPVQNSGTLPIICQSIVNIAIGSVTVRSRLQRALDSYQEEDLTVLREKWSEALGRRRQYLDQQIHKLIKKEEKSEEERERELSLVHQWVSLTEERNAVLVPAPGTGIPGAPASWDPPAGMEPHVPVLFLNLNADDLSAQNTNDEFSIAGLNSILSKEHGHKFYTLQILQHFDKDVCAVASWDSSMHDSPALNRVTEANERVYLILRTTVRLSHPAPMDLVLRKRLCINIKKGQSITDRLKKFRLVRIENAISNTGVTYEVVSNIPKASEELEDRESLAQLAASGDDCSTCDGETYIEKYTRGVSAVESILTLDRLRQNVAVKELETAHGQPLSMRKTVSVPNFSQIMRLDASMESLLNAGRSESFVDLNQPLSTKFLPHSASPATGKLMSMRMTTLHEEPFGGHRSLAEEAEDSYSDSEYVNGYGQERAQSNNISTNNYQNRSRLTSSKTMDSFMDVSTHTNYGCLNYASTTNAAAKQLTGLATPSMSSSTSSGYGSQAVSCTNLSNDDLVSMRSMNIEEAQDYDQVNSNSPPNRSATRVNPFLKDMTKHINNHKETILNLFELQEAGSQDSQVNDANKQMPTDSNDSAKSIKDDISVTNHIEESNIIVDEEKGQKIIELQSTVTVNKNKPKTTSNNNNDVDTATTATALSQLIPSNGNNNKADNRNGNESFDDRKTGPQKVAQPSSKILRRKKSNQNNGNTVTGAMYNSDHNSNKTNSTQGESIIISSNGRLNMSNSLENEDDNKFTEINLPSWVVVGESVLIRPYNTSGLIAYVGTTHFQPGLWIGVELDTPTGKNDGTVQGIQYFQCKAKHGIFVRSDKLILDKRGKAMRAYKAEQKQSKERLVASCRKPTLIRAATAAPATDATVTPTADFPNKMKQSPHLCSTIVYSSEFSIATKEIKTAAVTQIRCHDANINYKKLNRRSTAF</sequence>
<dbReference type="PRINTS" id="PR00380">
    <property type="entry name" value="KINESINHEAVY"/>
</dbReference>
<evidence type="ECO:0000256" key="6">
    <source>
        <dbReference type="ARBA" id="ARBA00022840"/>
    </source>
</evidence>
<dbReference type="FunFam" id="2.30.30.190:FF:000014">
    <property type="entry name" value="Uncharacterized protein, isoform E"/>
    <property type="match status" value="1"/>
</dbReference>
<evidence type="ECO:0000259" key="14">
    <source>
        <dbReference type="PROSITE" id="PS50245"/>
    </source>
</evidence>
<reference evidence="15" key="1">
    <citation type="submission" date="2020-05" db="UniProtKB">
        <authorList>
            <consortium name="EnsemblMetazoa"/>
        </authorList>
    </citation>
    <scope>IDENTIFICATION</scope>
    <source>
        <strain evidence="15">Yale</strain>
    </source>
</reference>
<keyword evidence="16" id="KW-1185">Reference proteome</keyword>
<dbReference type="SUPFAM" id="SSF74924">
    <property type="entry name" value="Cap-Gly domain"/>
    <property type="match status" value="1"/>
</dbReference>
<dbReference type="Gene3D" id="2.60.200.20">
    <property type="match status" value="1"/>
</dbReference>
<protein>
    <recommendedName>
        <fullName evidence="17">Kinesin-like protein KIF13A</fullName>
    </recommendedName>
</protein>
<evidence type="ECO:0000313" key="15">
    <source>
        <dbReference type="EnsemblMetazoa" id="GMOY004272-PA"/>
    </source>
</evidence>
<dbReference type="GO" id="GO:0003777">
    <property type="term" value="F:microtubule motor activity"/>
    <property type="evidence" value="ECO:0007669"/>
    <property type="project" value="InterPro"/>
</dbReference>
<dbReference type="EnsemblMetazoa" id="GMOY004272-RA">
    <property type="protein sequence ID" value="GMOY004272-PA"/>
    <property type="gene ID" value="GMOY004272"/>
</dbReference>
<dbReference type="InterPro" id="IPR022140">
    <property type="entry name" value="Kinesin-like_KIF1-typ"/>
</dbReference>
<dbReference type="Gene3D" id="3.40.850.10">
    <property type="entry name" value="Kinesin motor domain"/>
    <property type="match status" value="1"/>
</dbReference>
<dbReference type="InterPro" id="IPR036859">
    <property type="entry name" value="CAP-Gly_dom_sf"/>
</dbReference>
<feature type="compositionally biased region" description="Polar residues" evidence="12">
    <location>
        <begin position="1736"/>
        <end position="1747"/>
    </location>
</feature>
<dbReference type="PANTHER" id="PTHR47117">
    <property type="entry name" value="STAR-RELATED LIPID TRANSFER PROTEIN 9"/>
    <property type="match status" value="1"/>
</dbReference>
<dbReference type="PROSITE" id="PS50245">
    <property type="entry name" value="CAP_GLY_2"/>
    <property type="match status" value="1"/>
</dbReference>
<dbReference type="InterPro" id="IPR008984">
    <property type="entry name" value="SMAD_FHA_dom_sf"/>
</dbReference>
<dbReference type="GO" id="GO:0008017">
    <property type="term" value="F:microtubule binding"/>
    <property type="evidence" value="ECO:0007669"/>
    <property type="project" value="InterPro"/>
</dbReference>
<dbReference type="CDD" id="cd01365">
    <property type="entry name" value="KISc_KIF1A_KIF1B"/>
    <property type="match status" value="1"/>
</dbReference>
<dbReference type="Proteomes" id="UP000092444">
    <property type="component" value="Unassembled WGS sequence"/>
</dbReference>
<evidence type="ECO:0000256" key="11">
    <source>
        <dbReference type="SAM" id="Coils"/>
    </source>
</evidence>
<feature type="domain" description="Kinesin motor" evidence="13">
    <location>
        <begin position="5"/>
        <end position="353"/>
    </location>
</feature>
<dbReference type="InterPro" id="IPR000938">
    <property type="entry name" value="CAP-Gly_domain"/>
</dbReference>
<dbReference type="EMBL" id="CCAG010017030">
    <property type="status" value="NOT_ANNOTATED_CDS"/>
    <property type="molecule type" value="Genomic_DNA"/>
</dbReference>
<evidence type="ECO:0000256" key="2">
    <source>
        <dbReference type="ARBA" id="ARBA00022490"/>
    </source>
</evidence>
<dbReference type="Pfam" id="PF16183">
    <property type="entry name" value="Kinesin_assoc"/>
    <property type="match status" value="1"/>
</dbReference>
<organism evidence="15 16">
    <name type="scientific">Glossina morsitans morsitans</name>
    <name type="common">Savannah tsetse fly</name>
    <dbReference type="NCBI Taxonomy" id="37546"/>
    <lineage>
        <taxon>Eukaryota</taxon>
        <taxon>Metazoa</taxon>
        <taxon>Ecdysozoa</taxon>
        <taxon>Arthropoda</taxon>
        <taxon>Hexapoda</taxon>
        <taxon>Insecta</taxon>
        <taxon>Pterygota</taxon>
        <taxon>Neoptera</taxon>
        <taxon>Endopterygota</taxon>
        <taxon>Diptera</taxon>
        <taxon>Brachycera</taxon>
        <taxon>Muscomorpha</taxon>
        <taxon>Hippoboscoidea</taxon>
        <taxon>Glossinidae</taxon>
        <taxon>Glossina</taxon>
    </lineage>
</organism>
<dbReference type="PROSITE" id="PS00411">
    <property type="entry name" value="KINESIN_MOTOR_1"/>
    <property type="match status" value="1"/>
</dbReference>
<evidence type="ECO:0008006" key="17">
    <source>
        <dbReference type="Google" id="ProtNLM"/>
    </source>
</evidence>
<keyword evidence="5 10" id="KW-0547">Nucleotide-binding</keyword>
<dbReference type="SUPFAM" id="SSF52540">
    <property type="entry name" value="P-loop containing nucleoside triphosphate hydrolases"/>
    <property type="match status" value="1"/>
</dbReference>
<dbReference type="PROSITE" id="PS50067">
    <property type="entry name" value="KINESIN_MOTOR_2"/>
    <property type="match status" value="1"/>
</dbReference>
<keyword evidence="9" id="KW-0206">Cytoskeleton</keyword>
<dbReference type="FunFam" id="3.40.850.10:FF:000010">
    <property type="entry name" value="Kinesin family member 13A"/>
    <property type="match status" value="1"/>
</dbReference>
<evidence type="ECO:0000256" key="10">
    <source>
        <dbReference type="PROSITE-ProRule" id="PRU00283"/>
    </source>
</evidence>
<dbReference type="PROSITE" id="PS00845">
    <property type="entry name" value="CAP_GLY_1"/>
    <property type="match status" value="1"/>
</dbReference>
<dbReference type="GO" id="GO:0008104">
    <property type="term" value="P:intracellular protein localization"/>
    <property type="evidence" value="ECO:0007669"/>
    <property type="project" value="UniProtKB-ARBA"/>
</dbReference>
<evidence type="ECO:0000256" key="5">
    <source>
        <dbReference type="ARBA" id="ARBA00022741"/>
    </source>
</evidence>
<dbReference type="CDD" id="cd22706">
    <property type="entry name" value="FHA_KIF13"/>
    <property type="match status" value="1"/>
</dbReference>
<dbReference type="InterPro" id="IPR036961">
    <property type="entry name" value="Kinesin_motor_dom_sf"/>
</dbReference>
<feature type="region of interest" description="Disordered" evidence="12">
    <location>
        <begin position="1595"/>
        <end position="1619"/>
    </location>
</feature>
<evidence type="ECO:0000256" key="1">
    <source>
        <dbReference type="ARBA" id="ARBA00004245"/>
    </source>
</evidence>
<evidence type="ECO:0000256" key="8">
    <source>
        <dbReference type="ARBA" id="ARBA00023175"/>
    </source>
</evidence>
<dbReference type="VEuPathDB" id="VectorBase:GMOY004272"/>
<feature type="binding site" evidence="10">
    <location>
        <begin position="101"/>
        <end position="108"/>
    </location>
    <ligand>
        <name>ATP</name>
        <dbReference type="ChEBI" id="CHEBI:30616"/>
    </ligand>
</feature>
<feature type="compositionally biased region" description="Polar residues" evidence="12">
    <location>
        <begin position="1595"/>
        <end position="1615"/>
    </location>
</feature>
<keyword evidence="6 10" id="KW-0067">ATP-binding</keyword>